<dbReference type="GO" id="GO:0016787">
    <property type="term" value="F:hydrolase activity"/>
    <property type="evidence" value="ECO:0007669"/>
    <property type="project" value="UniProtKB-KW"/>
</dbReference>
<dbReference type="GO" id="GO:0000287">
    <property type="term" value="F:magnesium ion binding"/>
    <property type="evidence" value="ECO:0007669"/>
    <property type="project" value="UniProtKB-UniRule"/>
</dbReference>
<feature type="binding site" evidence="6">
    <location>
        <position position="8"/>
    </location>
    <ligand>
        <name>Mg(2+)</name>
        <dbReference type="ChEBI" id="CHEBI:18420"/>
    </ligand>
</feature>
<comment type="cofactor">
    <cofactor evidence="6">
        <name>Mg(2+)</name>
        <dbReference type="ChEBI" id="CHEBI:18420"/>
    </cofactor>
</comment>
<dbReference type="Gene3D" id="3.40.50.1010">
    <property type="entry name" value="5'-nuclease"/>
    <property type="match status" value="1"/>
</dbReference>
<reference evidence="8 9" key="1">
    <citation type="submission" date="2019-05" db="EMBL/GenBank/DDBJ databases">
        <title>The Complete Genome Sequence of the n-alkane-degrading Desulfoglaeba alkanexedens ALDC reveals multiple alkylsuccinate synthase gene clusters.</title>
        <authorList>
            <person name="Callaghan A.V."/>
            <person name="Davidova I.A."/>
            <person name="Duncan K.E."/>
            <person name="Morris B."/>
            <person name="McInerney M.J."/>
        </authorList>
    </citation>
    <scope>NUCLEOTIDE SEQUENCE [LARGE SCALE GENOMIC DNA]</scope>
    <source>
        <strain evidence="8 9">ALDC</strain>
    </source>
</reference>
<dbReference type="EC" id="3.1.-.-" evidence="6"/>
<dbReference type="InterPro" id="IPR051619">
    <property type="entry name" value="TypeII_TA_RNase_PINc/VapC"/>
</dbReference>
<evidence type="ECO:0000313" key="8">
    <source>
        <dbReference type="EMBL" id="QCQ20864.1"/>
    </source>
</evidence>
<dbReference type="AlphaFoldDB" id="A0A4P8KZW9"/>
<evidence type="ECO:0000259" key="7">
    <source>
        <dbReference type="Pfam" id="PF01850"/>
    </source>
</evidence>
<dbReference type="Proteomes" id="UP000298602">
    <property type="component" value="Chromosome"/>
</dbReference>
<dbReference type="PANTHER" id="PTHR35901:SF1">
    <property type="entry name" value="EXONUCLEASE VAPC9"/>
    <property type="match status" value="1"/>
</dbReference>
<dbReference type="PANTHER" id="PTHR35901">
    <property type="entry name" value="RIBONUCLEASE VAPC3"/>
    <property type="match status" value="1"/>
</dbReference>
<feature type="binding site" evidence="6">
    <location>
        <position position="104"/>
    </location>
    <ligand>
        <name>Mg(2+)</name>
        <dbReference type="ChEBI" id="CHEBI:18420"/>
    </ligand>
</feature>
<dbReference type="KEGG" id="dax:FDQ92_00815"/>
<keyword evidence="1 6" id="KW-1277">Toxin-antitoxin system</keyword>
<dbReference type="InterPro" id="IPR002716">
    <property type="entry name" value="PIN_dom"/>
</dbReference>
<dbReference type="SUPFAM" id="SSF88723">
    <property type="entry name" value="PIN domain-like"/>
    <property type="match status" value="1"/>
</dbReference>
<evidence type="ECO:0000256" key="4">
    <source>
        <dbReference type="ARBA" id="ARBA00022801"/>
    </source>
</evidence>
<keyword evidence="9" id="KW-1185">Reference proteome</keyword>
<dbReference type="InterPro" id="IPR044153">
    <property type="entry name" value="PIN_Pae0151-like"/>
</dbReference>
<comment type="function">
    <text evidence="6">Toxic component of a toxin-antitoxin (TA) system. An RNase.</text>
</comment>
<reference evidence="8 9" key="2">
    <citation type="submission" date="2019-05" db="EMBL/GenBank/DDBJ databases">
        <authorList>
            <person name="Suflita J.M."/>
            <person name="Marks C.R."/>
        </authorList>
    </citation>
    <scope>NUCLEOTIDE SEQUENCE [LARGE SCALE GENOMIC DNA]</scope>
    <source>
        <strain evidence="8 9">ALDC</strain>
    </source>
</reference>
<sequence length="143" mass="15654">MPARFVVDNSVVMAWCFEDEGDGYAEAVLESLDSAEAFVPAIWPLEVGNVLLAAERRKRLTQAAVVRFLALLGGLPVTVEQETPERMLKEIVSLARQQGLSTYDASYLDLAMRFDLPIATLGASLVKAAEKCKVPVFDPARAR</sequence>
<dbReference type="Pfam" id="PF01850">
    <property type="entry name" value="PIN"/>
    <property type="match status" value="1"/>
</dbReference>
<keyword evidence="6" id="KW-0800">Toxin</keyword>
<proteinExistence type="inferred from homology"/>
<protein>
    <recommendedName>
        <fullName evidence="6">Ribonuclease VapC</fullName>
        <shortName evidence="6">RNase VapC</shortName>
        <ecNumber evidence="6">3.1.-.-</ecNumber>
    </recommendedName>
    <alternativeName>
        <fullName evidence="6">Toxin VapC</fullName>
    </alternativeName>
</protein>
<keyword evidence="3 6" id="KW-0479">Metal-binding</keyword>
<evidence type="ECO:0000256" key="5">
    <source>
        <dbReference type="ARBA" id="ARBA00022842"/>
    </source>
</evidence>
<comment type="similarity">
    <text evidence="6">Belongs to the PINc/VapC protein family.</text>
</comment>
<dbReference type="HAMAP" id="MF_00265">
    <property type="entry name" value="VapC_Nob1"/>
    <property type="match status" value="1"/>
</dbReference>
<name>A0A4P8KZW9_9BACT</name>
<dbReference type="OrthoDB" id="9798446at2"/>
<keyword evidence="2 6" id="KW-0540">Nuclease</keyword>
<accession>A0A4P8KZW9</accession>
<dbReference type="EMBL" id="CP040098">
    <property type="protein sequence ID" value="QCQ20864.1"/>
    <property type="molecule type" value="Genomic_DNA"/>
</dbReference>
<dbReference type="GO" id="GO:0090729">
    <property type="term" value="F:toxin activity"/>
    <property type="evidence" value="ECO:0007669"/>
    <property type="project" value="UniProtKB-KW"/>
</dbReference>
<dbReference type="RefSeq" id="WP_137422834.1">
    <property type="nucleotide sequence ID" value="NZ_CP040098.1"/>
</dbReference>
<dbReference type="CDD" id="cd09873">
    <property type="entry name" value="PIN_Pae0151-like"/>
    <property type="match status" value="1"/>
</dbReference>
<evidence type="ECO:0000256" key="3">
    <source>
        <dbReference type="ARBA" id="ARBA00022723"/>
    </source>
</evidence>
<evidence type="ECO:0000256" key="1">
    <source>
        <dbReference type="ARBA" id="ARBA00022649"/>
    </source>
</evidence>
<keyword evidence="4 6" id="KW-0378">Hydrolase</keyword>
<evidence type="ECO:0000256" key="2">
    <source>
        <dbReference type="ARBA" id="ARBA00022722"/>
    </source>
</evidence>
<organism evidence="8 9">
    <name type="scientific">Desulfoglaeba alkanexedens ALDC</name>
    <dbReference type="NCBI Taxonomy" id="980445"/>
    <lineage>
        <taxon>Bacteria</taxon>
        <taxon>Pseudomonadati</taxon>
        <taxon>Thermodesulfobacteriota</taxon>
        <taxon>Syntrophobacteria</taxon>
        <taxon>Syntrophobacterales</taxon>
        <taxon>Syntrophobacteraceae</taxon>
        <taxon>Desulfoglaeba</taxon>
    </lineage>
</organism>
<gene>
    <name evidence="6" type="primary">vapC</name>
    <name evidence="8" type="ORF">FDQ92_00815</name>
</gene>
<dbReference type="InterPro" id="IPR022907">
    <property type="entry name" value="VapC_family"/>
</dbReference>
<dbReference type="GO" id="GO:0004540">
    <property type="term" value="F:RNA nuclease activity"/>
    <property type="evidence" value="ECO:0007669"/>
    <property type="project" value="InterPro"/>
</dbReference>
<keyword evidence="5 6" id="KW-0460">Magnesium</keyword>
<evidence type="ECO:0000256" key="6">
    <source>
        <dbReference type="HAMAP-Rule" id="MF_00265"/>
    </source>
</evidence>
<evidence type="ECO:0000313" key="9">
    <source>
        <dbReference type="Proteomes" id="UP000298602"/>
    </source>
</evidence>
<feature type="domain" description="PIN" evidence="7">
    <location>
        <begin position="6"/>
        <end position="130"/>
    </location>
</feature>
<dbReference type="InterPro" id="IPR029060">
    <property type="entry name" value="PIN-like_dom_sf"/>
</dbReference>